<evidence type="ECO:0000256" key="1">
    <source>
        <dbReference type="SAM" id="MobiDB-lite"/>
    </source>
</evidence>
<gene>
    <name evidence="2" type="ORF">BGZ65_010119</name>
</gene>
<dbReference type="EMBL" id="JAAAHW010003282">
    <property type="protein sequence ID" value="KAF9985703.1"/>
    <property type="molecule type" value="Genomic_DNA"/>
</dbReference>
<proteinExistence type="predicted"/>
<evidence type="ECO:0000313" key="3">
    <source>
        <dbReference type="Proteomes" id="UP000749646"/>
    </source>
</evidence>
<evidence type="ECO:0000313" key="2">
    <source>
        <dbReference type="EMBL" id="KAF9985703.1"/>
    </source>
</evidence>
<comment type="caution">
    <text evidence="2">The sequence shown here is derived from an EMBL/GenBank/DDBJ whole genome shotgun (WGS) entry which is preliminary data.</text>
</comment>
<dbReference type="Proteomes" id="UP000749646">
    <property type="component" value="Unassembled WGS sequence"/>
</dbReference>
<organism evidence="2 3">
    <name type="scientific">Modicella reniformis</name>
    <dbReference type="NCBI Taxonomy" id="1440133"/>
    <lineage>
        <taxon>Eukaryota</taxon>
        <taxon>Fungi</taxon>
        <taxon>Fungi incertae sedis</taxon>
        <taxon>Mucoromycota</taxon>
        <taxon>Mortierellomycotina</taxon>
        <taxon>Mortierellomycetes</taxon>
        <taxon>Mortierellales</taxon>
        <taxon>Mortierellaceae</taxon>
        <taxon>Modicella</taxon>
    </lineage>
</organism>
<name>A0A9P6MAZ1_9FUNG</name>
<dbReference type="AlphaFoldDB" id="A0A9P6MAZ1"/>
<keyword evidence="3" id="KW-1185">Reference proteome</keyword>
<sequence length="128" mass="13837">IALKNPAWATNHEGADSLSTIDEQGRSSVHDSVRVRVLGTQYQAAVLQAPGISPDACVGHSNDKSLPYLLDLDSFSCQDDLETLTTLEASSTAYEAAKDNVKAEIKTRSWLGQQHPSRKVRASGNPPY</sequence>
<accession>A0A9P6MAZ1</accession>
<protein>
    <submittedName>
        <fullName evidence="2">Uncharacterized protein</fullName>
    </submittedName>
</protein>
<reference evidence="2" key="1">
    <citation type="journal article" date="2020" name="Fungal Divers.">
        <title>Resolving the Mortierellaceae phylogeny through synthesis of multi-gene phylogenetics and phylogenomics.</title>
        <authorList>
            <person name="Vandepol N."/>
            <person name="Liber J."/>
            <person name="Desiro A."/>
            <person name="Na H."/>
            <person name="Kennedy M."/>
            <person name="Barry K."/>
            <person name="Grigoriev I.V."/>
            <person name="Miller A.N."/>
            <person name="O'Donnell K."/>
            <person name="Stajich J.E."/>
            <person name="Bonito G."/>
        </authorList>
    </citation>
    <scope>NUCLEOTIDE SEQUENCE</scope>
    <source>
        <strain evidence="2">MES-2147</strain>
    </source>
</reference>
<feature type="non-terminal residue" evidence="2">
    <location>
        <position position="1"/>
    </location>
</feature>
<feature type="region of interest" description="Disordered" evidence="1">
    <location>
        <begin position="107"/>
        <end position="128"/>
    </location>
</feature>